<proteinExistence type="predicted"/>
<keyword evidence="2" id="KW-1185">Reference proteome</keyword>
<dbReference type="EMBL" id="ML208271">
    <property type="protein sequence ID" value="TFK73941.1"/>
    <property type="molecule type" value="Genomic_DNA"/>
</dbReference>
<dbReference type="Proteomes" id="UP000308600">
    <property type="component" value="Unassembled WGS sequence"/>
</dbReference>
<gene>
    <name evidence="1" type="ORF">BDN72DRAFT_956035</name>
</gene>
<name>A0ACD3B7X7_9AGAR</name>
<accession>A0ACD3B7X7</accession>
<organism evidence="1 2">
    <name type="scientific">Pluteus cervinus</name>
    <dbReference type="NCBI Taxonomy" id="181527"/>
    <lineage>
        <taxon>Eukaryota</taxon>
        <taxon>Fungi</taxon>
        <taxon>Dikarya</taxon>
        <taxon>Basidiomycota</taxon>
        <taxon>Agaricomycotina</taxon>
        <taxon>Agaricomycetes</taxon>
        <taxon>Agaricomycetidae</taxon>
        <taxon>Agaricales</taxon>
        <taxon>Pluteineae</taxon>
        <taxon>Pluteaceae</taxon>
        <taxon>Pluteus</taxon>
    </lineage>
</organism>
<sequence>MDGQDHSDLDAGPLDNHHGSQAAPSLPAEIECDIFTIAYHQDRENVMNLLTVSKRISKWIISLIYEVVAFSGSPPMKHPPLENLQRYGHHVKHLLLSLNFKKFPPPIDEGAILRSCPNISDLVLGIGCTSSVALFDLPLKRLALLEHETTRFEDQIEYLRQTNDEKYRRWSSNITHIAWESLSLSSCQTTLAPAFLNLTHFLIGYWNVYLLQKGIVDYMVESFRALEVLVVLLETPGAEIIGLEEVDSLLEQDRAQELSEAEIIMEPGVIYSLFGVEFEDPRVVMIKSRFVTNWVEGARGGDGLWAVAEQAVKERRRRVSGLL</sequence>
<evidence type="ECO:0000313" key="2">
    <source>
        <dbReference type="Proteomes" id="UP000308600"/>
    </source>
</evidence>
<evidence type="ECO:0000313" key="1">
    <source>
        <dbReference type="EMBL" id="TFK73941.1"/>
    </source>
</evidence>
<protein>
    <submittedName>
        <fullName evidence="1">Uncharacterized protein</fullName>
    </submittedName>
</protein>
<reference evidence="1 2" key="1">
    <citation type="journal article" date="2019" name="Nat. Ecol. Evol.">
        <title>Megaphylogeny resolves global patterns of mushroom evolution.</title>
        <authorList>
            <person name="Varga T."/>
            <person name="Krizsan K."/>
            <person name="Foldi C."/>
            <person name="Dima B."/>
            <person name="Sanchez-Garcia M."/>
            <person name="Sanchez-Ramirez S."/>
            <person name="Szollosi G.J."/>
            <person name="Szarkandi J.G."/>
            <person name="Papp V."/>
            <person name="Albert L."/>
            <person name="Andreopoulos W."/>
            <person name="Angelini C."/>
            <person name="Antonin V."/>
            <person name="Barry K.W."/>
            <person name="Bougher N.L."/>
            <person name="Buchanan P."/>
            <person name="Buyck B."/>
            <person name="Bense V."/>
            <person name="Catcheside P."/>
            <person name="Chovatia M."/>
            <person name="Cooper J."/>
            <person name="Damon W."/>
            <person name="Desjardin D."/>
            <person name="Finy P."/>
            <person name="Geml J."/>
            <person name="Haridas S."/>
            <person name="Hughes K."/>
            <person name="Justo A."/>
            <person name="Karasinski D."/>
            <person name="Kautmanova I."/>
            <person name="Kiss B."/>
            <person name="Kocsube S."/>
            <person name="Kotiranta H."/>
            <person name="LaButti K.M."/>
            <person name="Lechner B.E."/>
            <person name="Liimatainen K."/>
            <person name="Lipzen A."/>
            <person name="Lukacs Z."/>
            <person name="Mihaltcheva S."/>
            <person name="Morgado L.N."/>
            <person name="Niskanen T."/>
            <person name="Noordeloos M.E."/>
            <person name="Ohm R.A."/>
            <person name="Ortiz-Santana B."/>
            <person name="Ovrebo C."/>
            <person name="Racz N."/>
            <person name="Riley R."/>
            <person name="Savchenko A."/>
            <person name="Shiryaev A."/>
            <person name="Soop K."/>
            <person name="Spirin V."/>
            <person name="Szebenyi C."/>
            <person name="Tomsovsky M."/>
            <person name="Tulloss R.E."/>
            <person name="Uehling J."/>
            <person name="Grigoriev I.V."/>
            <person name="Vagvolgyi C."/>
            <person name="Papp T."/>
            <person name="Martin F.M."/>
            <person name="Miettinen O."/>
            <person name="Hibbett D.S."/>
            <person name="Nagy L.G."/>
        </authorList>
    </citation>
    <scope>NUCLEOTIDE SEQUENCE [LARGE SCALE GENOMIC DNA]</scope>
    <source>
        <strain evidence="1 2">NL-1719</strain>
    </source>
</reference>